<evidence type="ECO:0000313" key="1">
    <source>
        <dbReference type="EMBL" id="SPC08372.1"/>
    </source>
</evidence>
<evidence type="ECO:0000313" key="2">
    <source>
        <dbReference type="Proteomes" id="UP000256862"/>
    </source>
</evidence>
<organism evidence="1 2">
    <name type="scientific">Cupriavidus oxalaticus</name>
    <dbReference type="NCBI Taxonomy" id="96344"/>
    <lineage>
        <taxon>Bacteria</taxon>
        <taxon>Pseudomonadati</taxon>
        <taxon>Pseudomonadota</taxon>
        <taxon>Betaproteobacteria</taxon>
        <taxon>Burkholderiales</taxon>
        <taxon>Burkholderiaceae</taxon>
        <taxon>Cupriavidus</taxon>
    </lineage>
</organism>
<dbReference type="EMBL" id="OGUS01000092">
    <property type="protein sequence ID" value="SPC08372.1"/>
    <property type="molecule type" value="Genomic_DNA"/>
</dbReference>
<sequence>MLKCQQHGSDARRTVFHLEQQRCHSRLLFIRVDGSTFFVCSGPAGICRREGQCTRRGSIDPASAARPACYPESKWKINLFDYSAGVMLSGGE</sequence>
<reference evidence="2" key="1">
    <citation type="submission" date="2018-01" db="EMBL/GenBank/DDBJ databases">
        <authorList>
            <person name="Gaut B.S."/>
            <person name="Morton B.R."/>
            <person name="Clegg M.T."/>
            <person name="Duvall M.R."/>
        </authorList>
    </citation>
    <scope>NUCLEOTIDE SEQUENCE [LARGE SCALE GENOMIC DNA]</scope>
</reference>
<gene>
    <name evidence="1" type="ORF">CO2235_U840106</name>
</gene>
<comment type="caution">
    <text evidence="1">The sequence shown here is derived from an EMBL/GenBank/DDBJ whole genome shotgun (WGS) entry which is preliminary data.</text>
</comment>
<dbReference type="AlphaFoldDB" id="A0A375FNA7"/>
<protein>
    <submittedName>
        <fullName evidence="1">Uncharacterized protein</fullName>
    </submittedName>
</protein>
<accession>A0A375FNA7</accession>
<proteinExistence type="predicted"/>
<dbReference type="Proteomes" id="UP000256862">
    <property type="component" value="Unassembled WGS sequence"/>
</dbReference>
<name>A0A375FNA7_9BURK</name>